<dbReference type="EC" id="3.2.1.40" evidence="2"/>
<feature type="domain" description="Alpha-L-rhamnosidase six-hairpin glycosidase" evidence="6">
    <location>
        <begin position="435"/>
        <end position="776"/>
    </location>
</feature>
<feature type="domain" description="Alpha-L-rhamnosidase concanavalin-like" evidence="4">
    <location>
        <begin position="327"/>
        <end position="429"/>
    </location>
</feature>
<evidence type="ECO:0000259" key="5">
    <source>
        <dbReference type="Pfam" id="PF08531"/>
    </source>
</evidence>
<evidence type="ECO:0000259" key="6">
    <source>
        <dbReference type="Pfam" id="PF17389"/>
    </source>
</evidence>
<dbReference type="Pfam" id="PF17389">
    <property type="entry name" value="Bac_rhamnosid6H"/>
    <property type="match status" value="1"/>
</dbReference>
<dbReference type="InterPro" id="IPR012341">
    <property type="entry name" value="6hp_glycosidase-like_sf"/>
</dbReference>
<dbReference type="EMBL" id="JACCBX010000006">
    <property type="protein sequence ID" value="NYE06537.1"/>
    <property type="molecule type" value="Genomic_DNA"/>
</dbReference>
<dbReference type="Gene3D" id="2.60.420.10">
    <property type="entry name" value="Maltose phosphorylase, domain 3"/>
    <property type="match status" value="1"/>
</dbReference>
<dbReference type="InterPro" id="IPR035398">
    <property type="entry name" value="Bac_rhamnosid_C"/>
</dbReference>
<evidence type="ECO:0000256" key="3">
    <source>
        <dbReference type="ARBA" id="ARBA00022801"/>
    </source>
</evidence>
<dbReference type="InterPro" id="IPR013737">
    <property type="entry name" value="Bac_rhamnosid_N"/>
</dbReference>
<evidence type="ECO:0000256" key="1">
    <source>
        <dbReference type="ARBA" id="ARBA00001445"/>
    </source>
</evidence>
<accession>A0A852TFX9</accession>
<dbReference type="Gene3D" id="2.60.120.260">
    <property type="entry name" value="Galactose-binding domain-like"/>
    <property type="match status" value="2"/>
</dbReference>
<dbReference type="GO" id="GO:0005975">
    <property type="term" value="P:carbohydrate metabolic process"/>
    <property type="evidence" value="ECO:0007669"/>
    <property type="project" value="InterPro"/>
</dbReference>
<reference evidence="9" key="1">
    <citation type="submission" date="2020-07" db="EMBL/GenBank/DDBJ databases">
        <authorList>
            <person name="Partida-Martinez L."/>
            <person name="Huntemann M."/>
            <person name="Clum A."/>
            <person name="Wang J."/>
            <person name="Palaniappan K."/>
            <person name="Ritter S."/>
            <person name="Chen I.-M."/>
            <person name="Stamatis D."/>
            <person name="Reddy T."/>
            <person name="O'Malley R."/>
            <person name="Daum C."/>
            <person name="Shapiro N."/>
            <person name="Ivanova N."/>
            <person name="Kyrpides N."/>
            <person name="Woyke T."/>
        </authorList>
    </citation>
    <scope>NUCLEOTIDE SEQUENCE [LARGE SCALE GENOMIC DNA]</scope>
    <source>
        <strain evidence="9">AT2.8</strain>
    </source>
</reference>
<comment type="caution">
    <text evidence="8">The sequence shown here is derived from an EMBL/GenBank/DDBJ whole genome shotgun (WGS) entry which is preliminary data.</text>
</comment>
<evidence type="ECO:0000259" key="4">
    <source>
        <dbReference type="Pfam" id="PF05592"/>
    </source>
</evidence>
<comment type="catalytic activity">
    <reaction evidence="1">
        <text>Hydrolysis of terminal non-reducing alpha-L-rhamnose residues in alpha-L-rhamnosides.</text>
        <dbReference type="EC" id="3.2.1.40"/>
    </reaction>
</comment>
<dbReference type="InterPro" id="IPR008928">
    <property type="entry name" value="6-hairpin_glycosidase_sf"/>
</dbReference>
<keyword evidence="3 8" id="KW-0378">Hydrolase</keyword>
<keyword evidence="8" id="KW-0326">Glycosidase</keyword>
<dbReference type="SUPFAM" id="SSF48208">
    <property type="entry name" value="Six-hairpin glycosidases"/>
    <property type="match status" value="1"/>
</dbReference>
<dbReference type="Pfam" id="PF05592">
    <property type="entry name" value="Bac_rhamnosid"/>
    <property type="match status" value="1"/>
</dbReference>
<dbReference type="InterPro" id="IPR008902">
    <property type="entry name" value="Rhamnosid_concanavalin"/>
</dbReference>
<name>A0A852TFX9_9BACI</name>
<evidence type="ECO:0000313" key="8">
    <source>
        <dbReference type="EMBL" id="NYE06537.1"/>
    </source>
</evidence>
<reference evidence="9" key="2">
    <citation type="submission" date="2020-08" db="EMBL/GenBank/DDBJ databases">
        <title>The Agave Microbiome: Exploring the role of microbial communities in plant adaptations to desert environments.</title>
        <authorList>
            <person name="Partida-Martinez L.P."/>
        </authorList>
    </citation>
    <scope>NUCLEOTIDE SEQUENCE [LARGE SCALE GENOMIC DNA]</scope>
    <source>
        <strain evidence="9">AT2.8</strain>
    </source>
</reference>
<protein>
    <recommendedName>
        <fullName evidence="2">alpha-L-rhamnosidase</fullName>
        <ecNumber evidence="2">3.2.1.40</ecNumber>
    </recommendedName>
</protein>
<dbReference type="PIRSF" id="PIRSF010631">
    <property type="entry name" value="A-rhamnsds"/>
    <property type="match status" value="1"/>
</dbReference>
<dbReference type="InterPro" id="IPR035396">
    <property type="entry name" value="Bac_rhamnosid6H"/>
</dbReference>
<evidence type="ECO:0000256" key="2">
    <source>
        <dbReference type="ARBA" id="ARBA00012652"/>
    </source>
</evidence>
<dbReference type="AlphaFoldDB" id="A0A852TFX9"/>
<dbReference type="Pfam" id="PF25788">
    <property type="entry name" value="Ig_Rha78A_N"/>
    <property type="match status" value="1"/>
</dbReference>
<dbReference type="PANTHER" id="PTHR33307">
    <property type="entry name" value="ALPHA-RHAMNOSIDASE (EUROFUNG)"/>
    <property type="match status" value="1"/>
</dbReference>
<evidence type="ECO:0000259" key="7">
    <source>
        <dbReference type="Pfam" id="PF17390"/>
    </source>
</evidence>
<feature type="domain" description="Bacterial alpha-L-rhamnosidase N-terminal" evidence="5">
    <location>
        <begin position="149"/>
        <end position="317"/>
    </location>
</feature>
<dbReference type="Pfam" id="PF17390">
    <property type="entry name" value="Bac_rhamnosid_C"/>
    <property type="match status" value="1"/>
</dbReference>
<dbReference type="GO" id="GO:0030596">
    <property type="term" value="F:alpha-L-rhamnosidase activity"/>
    <property type="evidence" value="ECO:0007669"/>
    <property type="project" value="UniProtKB-EC"/>
</dbReference>
<organism evidence="8 9">
    <name type="scientific">Neobacillus niacini</name>
    <dbReference type="NCBI Taxonomy" id="86668"/>
    <lineage>
        <taxon>Bacteria</taxon>
        <taxon>Bacillati</taxon>
        <taxon>Bacillota</taxon>
        <taxon>Bacilli</taxon>
        <taxon>Bacillales</taxon>
        <taxon>Bacillaceae</taxon>
        <taxon>Neobacillus</taxon>
    </lineage>
</organism>
<dbReference type="Pfam" id="PF08531">
    <property type="entry name" value="Bac_rhamnosid_N"/>
    <property type="match status" value="1"/>
</dbReference>
<evidence type="ECO:0000313" key="9">
    <source>
        <dbReference type="Proteomes" id="UP000548423"/>
    </source>
</evidence>
<sequence>MIDIKVEALTCEYRTNPLGINIKRPRVSWKIQSDRRCTMQTAYQIQVSPNRENFTETLWDTGVVQSDESIHIEYSGPELNSRTRYFYRVKVWDNFDRESNWSETAWWETGLLDPLEWQVEWITPEPKEIDPLTESIFLLRKEFTVKTGISSARIYGTGVGLYELFLNGERVSDELLAPGWTSYHQRLQYQTYDLTEQLRDGPNAIGIMLADGWYKGNLVRENNRNIYGDRRAAFFQIHVTYNDGTEDIIGTDTTWKASTGPILFSEIYHGETYDARVEQEGWSQSDFNDVDWADTIILEMPITRLVAQENVPTRVTEVLKPIDSFVTPSGDTVIDMGQNMVGRIRFKVNAPAGTRIVLKHAEVLDKDGNIYFGNLKFAKQKVEYITKGEGTETFAPHFTFQGFRYVKIEGYPGQENGLPLENFVGEVIHSDMEPSGEFECSNPLINRLQQNIVWGQRGNFLDVPTDCPQRSERLGWTADAQVFIQTALFNYQGGSFFTKWLRDLKADQLPDGNVPFVIPNVEGGVGSAAWGDASTIIPWTLYQTYGDERLLAEQYDSMKAWVEYIRRQGKNENLWNTGFHFGDWLALDAKENSFVGATPKDFIATVFYAYSTRILRDAAEVLGKSNEVQEYSNLLNNIIEQFNHEFVSPSGRLVSPTQTAHVITLMFDMVEGKAKERTAHELNELIIQNDYHLNTGFVGTPYICFALSKGGYHETAVKLLMKEDYPSWLYQIKKGATTIWEHWDSIKPDGSFWSDQMNSFNHYAYGSIGNWLYKTIAGLDMDPGSPAYKKIRIEPKFAGIQLTNARADYDSMYGKIRSSWRLTQEEVEIEVEIPANTTAEILLPNAQLLDVTEGGIRLGSSDIHSYLFTEEGVRLTVGSGSYHFKYRNARGLGPVFTEETKLIDFLDYPEAVAIVERVSPGITKPPRIFSTKARSLKELVELQETNLSSDKVKAIMEELTMLNEKQFLIKQ</sequence>
<dbReference type="Proteomes" id="UP000548423">
    <property type="component" value="Unassembled WGS sequence"/>
</dbReference>
<proteinExistence type="predicted"/>
<dbReference type="Gene3D" id="2.60.40.10">
    <property type="entry name" value="Immunoglobulins"/>
    <property type="match status" value="1"/>
</dbReference>
<dbReference type="InterPro" id="IPR016007">
    <property type="entry name" value="Alpha_rhamnosid"/>
</dbReference>
<dbReference type="InterPro" id="IPR013783">
    <property type="entry name" value="Ig-like_fold"/>
</dbReference>
<dbReference type="Gene3D" id="1.50.10.10">
    <property type="match status" value="1"/>
</dbReference>
<gene>
    <name evidence="8" type="ORF">F4694_003317</name>
</gene>
<dbReference type="PANTHER" id="PTHR33307:SF6">
    <property type="entry name" value="ALPHA-RHAMNOSIDASE (EUROFUNG)-RELATED"/>
    <property type="match status" value="1"/>
</dbReference>
<feature type="domain" description="Alpha-L-rhamnosidase C-terminal" evidence="7">
    <location>
        <begin position="782"/>
        <end position="848"/>
    </location>
</feature>